<dbReference type="AlphaFoldDB" id="A0A9Q0M419"/>
<evidence type="ECO:0000256" key="4">
    <source>
        <dbReference type="ARBA" id="ARBA00022490"/>
    </source>
</evidence>
<dbReference type="Pfam" id="PF07690">
    <property type="entry name" value="MFS_1"/>
    <property type="match status" value="1"/>
</dbReference>
<evidence type="ECO:0000256" key="7">
    <source>
        <dbReference type="ARBA" id="ARBA00022741"/>
    </source>
</evidence>
<dbReference type="InterPro" id="IPR012677">
    <property type="entry name" value="Nucleotide-bd_a/b_plait_sf"/>
</dbReference>
<evidence type="ECO:0000256" key="9">
    <source>
        <dbReference type="ARBA" id="ARBA00022840"/>
    </source>
</evidence>
<keyword evidence="5 17" id="KW-0507">mRNA processing</keyword>
<keyword evidence="11 16" id="KW-0694">RNA-binding</keyword>
<gene>
    <name evidence="21" type="ORF">RDWZM_008269</name>
</gene>
<dbReference type="GO" id="GO:0003729">
    <property type="term" value="F:mRNA binding"/>
    <property type="evidence" value="ECO:0007669"/>
    <property type="project" value="InterPro"/>
</dbReference>
<evidence type="ECO:0000313" key="22">
    <source>
        <dbReference type="Proteomes" id="UP001142055"/>
    </source>
</evidence>
<evidence type="ECO:0000256" key="14">
    <source>
        <dbReference type="ARBA" id="ARBA00036164"/>
    </source>
</evidence>
<evidence type="ECO:0000256" key="6">
    <source>
        <dbReference type="ARBA" id="ARBA00022679"/>
    </source>
</evidence>
<dbReference type="PANTHER" id="PTHR12400">
    <property type="entry name" value="INOSITOL POLYPHOSPHATE KINASE"/>
    <property type="match status" value="1"/>
</dbReference>
<proteinExistence type="inferred from homology"/>
<organism evidence="21 22">
    <name type="scientific">Blomia tropicalis</name>
    <name type="common">Mite</name>
    <dbReference type="NCBI Taxonomy" id="40697"/>
    <lineage>
        <taxon>Eukaryota</taxon>
        <taxon>Metazoa</taxon>
        <taxon>Ecdysozoa</taxon>
        <taxon>Arthropoda</taxon>
        <taxon>Chelicerata</taxon>
        <taxon>Arachnida</taxon>
        <taxon>Acari</taxon>
        <taxon>Acariformes</taxon>
        <taxon>Sarcoptiformes</taxon>
        <taxon>Astigmata</taxon>
        <taxon>Glycyphagoidea</taxon>
        <taxon>Echimyopodidae</taxon>
        <taxon>Blomia</taxon>
    </lineage>
</organism>
<dbReference type="GO" id="GO:0005524">
    <property type="term" value="F:ATP binding"/>
    <property type="evidence" value="ECO:0007669"/>
    <property type="project" value="UniProtKB-KW"/>
</dbReference>
<dbReference type="GO" id="GO:0032958">
    <property type="term" value="P:inositol phosphate biosynthetic process"/>
    <property type="evidence" value="ECO:0007669"/>
    <property type="project" value="InterPro"/>
</dbReference>
<feature type="transmembrane region" description="Helical" evidence="19">
    <location>
        <begin position="28"/>
        <end position="49"/>
    </location>
</feature>
<dbReference type="GO" id="GO:0008380">
    <property type="term" value="P:RNA splicing"/>
    <property type="evidence" value="ECO:0007669"/>
    <property type="project" value="UniProtKB-KW"/>
</dbReference>
<dbReference type="Gene3D" id="3.30.470.160">
    <property type="entry name" value="Inositol polyphosphate kinase"/>
    <property type="match status" value="1"/>
</dbReference>
<feature type="transmembrane region" description="Helical" evidence="19">
    <location>
        <begin position="511"/>
        <end position="530"/>
    </location>
</feature>
<keyword evidence="9" id="KW-0067">ATP-binding</keyword>
<dbReference type="SUPFAM" id="SSF54928">
    <property type="entry name" value="RNA-binding domain, RBD"/>
    <property type="match status" value="1"/>
</dbReference>
<keyword evidence="4 17" id="KW-0963">Cytoplasm</keyword>
<dbReference type="GO" id="GO:0016607">
    <property type="term" value="C:nuclear speck"/>
    <property type="evidence" value="ECO:0007669"/>
    <property type="project" value="UniProtKB-SubCell"/>
</dbReference>
<feature type="transmembrane region" description="Helical" evidence="19">
    <location>
        <begin position="412"/>
        <end position="433"/>
    </location>
</feature>
<comment type="catalytic activity">
    <reaction evidence="14">
        <text>1D-myo-inositol 1,4,5-trisphosphate + 2 ATP = 1D-myo-inositol 1,3,4,5,6-pentakisphosphate + 2 ADP + 2 H(+)</text>
        <dbReference type="Rhea" id="RHEA:32359"/>
        <dbReference type="ChEBI" id="CHEBI:15378"/>
        <dbReference type="ChEBI" id="CHEBI:30616"/>
        <dbReference type="ChEBI" id="CHEBI:57733"/>
        <dbReference type="ChEBI" id="CHEBI:203600"/>
        <dbReference type="ChEBI" id="CHEBI:456216"/>
        <dbReference type="EC" id="2.7.1.151"/>
    </reaction>
</comment>
<dbReference type="InterPro" id="IPR000504">
    <property type="entry name" value="RRM_dom"/>
</dbReference>
<comment type="caution">
    <text evidence="21">The sequence shown here is derived from an EMBL/GenBank/DDBJ whole genome shotgun (WGS) entry which is preliminary data.</text>
</comment>
<dbReference type="CDD" id="cd12324">
    <property type="entry name" value="RRM_RBM8"/>
    <property type="match status" value="1"/>
</dbReference>
<dbReference type="GO" id="GO:0005737">
    <property type="term" value="C:cytoplasm"/>
    <property type="evidence" value="ECO:0007669"/>
    <property type="project" value="UniProtKB-SubCell"/>
</dbReference>
<keyword evidence="13 17" id="KW-0539">Nucleus</keyword>
<keyword evidence="19" id="KW-0472">Membrane</keyword>
<evidence type="ECO:0000256" key="2">
    <source>
        <dbReference type="ARBA" id="ARBA00007987"/>
    </source>
</evidence>
<dbReference type="SUPFAM" id="SSF103473">
    <property type="entry name" value="MFS general substrate transporter"/>
    <property type="match status" value="1"/>
</dbReference>
<dbReference type="GO" id="GO:0006417">
    <property type="term" value="P:regulation of translation"/>
    <property type="evidence" value="ECO:0007669"/>
    <property type="project" value="UniProtKB-KW"/>
</dbReference>
<feature type="transmembrane region" description="Helical" evidence="19">
    <location>
        <begin position="123"/>
        <end position="144"/>
    </location>
</feature>
<dbReference type="Gene3D" id="3.30.70.330">
    <property type="match status" value="1"/>
</dbReference>
<accession>A0A9Q0M419</accession>
<name>A0A9Q0M419_BLOTA</name>
<comment type="subunit">
    <text evidence="17">Heterodimer with MAGOH. Part of the mRNA splicing-dependent exon junction complex (EJC) complex; the core complex contains CASC3, EIF4A3, MAGOH and RBM8A.</text>
</comment>
<dbReference type="PROSITE" id="PS50102">
    <property type="entry name" value="RRM"/>
    <property type="match status" value="1"/>
</dbReference>
<sequence length="979" mass="110413">MSGIIEAIYRKINLGEQSPNKLKGISTLIGAILLHAVIGANQLGNIVTYMTAYLRLYVSKEITYSKDMWFTSVIVLAFTLFTIIGGYMTRKIPMKGVLFLGVITISIGNYLGAAALNHSFMEVVLTLGFMQSAGCGLIYSNVIVISIKWFPKRRGLISGMIIALDSVATMLSMLIQTEYVNPDNIQTVDDYIIDTVVLARVPTYFRIASLIFLVVGAFGCLLTFMPPPGSGVASQAVGGQTETTNYGSFENDRQSLINSDSLSEGTNHLDDTNISGVYQTASHLKDLIENDVLGVLKDEFDRDDEILASSSHVNQELVASSSDDQTQPTAQKKNYYGVRKALRTRMAMILFITFGLSTESSYFISIMAKPYGQFIKDDKFLALIISLGNFANCIGSFVCGRIMDRIKFKHTMLIINCTVAASYFSLIFCQYYQSKLLYAIWIIVINFTSIGFFTSHLPEVMNKFGDKYASTIYGVIHIGPVISALVFSQMLEELIKTFSIPSALSLHQIHYGYYYAFLAIGGLNFLKSVVKIKEKATKRKGRGFDSENVTRKDIGAYESVASDGDAEPGPQKSVEGWILFVSGVHEEVDEEDVFNKFSEYGQIKNISINLDRRTGFYKGYALVEFETYKSAAAALEALNNSDLVGQNISVNWCFVKGPHSRKSEQFQCLKMSKNLDSLSIEDIAIPEGAEPLVHQVAGHRFGISKPKLGLLHHSSSGDILKPIYDKRSERENKFYELCFSKEAETDICIRELRSLIPKYNGKFYDPHMKIYYIRLEDQTKGLRHSAQLDTKIGRITYDPEATPEKIKSELGKYKYTTVLGFRILGMRFFDRICQNYVIKEKAWGTQVTPETATQAFLTFVQNDINICEQYVQQLDDICHWFREKNIYKWKFISSSLLFVYGEEQIITDNRQHHCKALIKMIDFAHVFSNQLNANLTIPETNDSELSNQNKGIDYNYLFGIEKIYFHFSEAINIIKQNKQ</sequence>
<comment type="catalytic activity">
    <reaction evidence="15">
        <text>1D-myo-inositol 1,3,4,6-tetrakisphosphate + ATP = 1D-myo-inositol 1,3,4,5,6-pentakisphosphate + ADP + H(+)</text>
        <dbReference type="Rhea" id="RHEA:12717"/>
        <dbReference type="ChEBI" id="CHEBI:15378"/>
        <dbReference type="ChEBI" id="CHEBI:30616"/>
        <dbReference type="ChEBI" id="CHEBI:57660"/>
        <dbReference type="ChEBI" id="CHEBI:57733"/>
        <dbReference type="ChEBI" id="CHEBI:456216"/>
        <dbReference type="EC" id="2.7.1.140"/>
    </reaction>
</comment>
<feature type="domain" description="RRM" evidence="20">
    <location>
        <begin position="577"/>
        <end position="655"/>
    </location>
</feature>
<feature type="transmembrane region" description="Helical" evidence="19">
    <location>
        <begin position="96"/>
        <end position="117"/>
    </location>
</feature>
<evidence type="ECO:0000256" key="10">
    <source>
        <dbReference type="ARBA" id="ARBA00022845"/>
    </source>
</evidence>
<dbReference type="Gene3D" id="1.20.1250.20">
    <property type="entry name" value="MFS general substrate transporter like domains"/>
    <property type="match status" value="2"/>
</dbReference>
<comment type="function">
    <text evidence="17">Core component of the splicing-dependent multiprotein exon junction complex (EJC) deposited at splice junctions on mRNAs.</text>
</comment>
<comment type="similarity">
    <text evidence="2 17">Belongs to the RBM8A family.</text>
</comment>
<evidence type="ECO:0000256" key="17">
    <source>
        <dbReference type="RuleBase" id="RU361239"/>
    </source>
</evidence>
<feature type="transmembrane region" description="Helical" evidence="19">
    <location>
        <begin position="470"/>
        <end position="491"/>
    </location>
</feature>
<dbReference type="EC" id="2.7.-.-" evidence="18"/>
<keyword evidence="8 18" id="KW-0418">Kinase</keyword>
<dbReference type="InterPro" id="IPR035979">
    <property type="entry name" value="RBD_domain_sf"/>
</dbReference>
<dbReference type="PANTHER" id="PTHR12400:SF51">
    <property type="entry name" value="INOSITOL POLYPHOSPHATE MULTIKINASE"/>
    <property type="match status" value="1"/>
</dbReference>
<evidence type="ECO:0000256" key="11">
    <source>
        <dbReference type="ARBA" id="ARBA00022884"/>
    </source>
</evidence>
<feature type="transmembrane region" description="Helical" evidence="19">
    <location>
        <begin position="347"/>
        <end position="368"/>
    </location>
</feature>
<comment type="subcellular location">
    <subcellularLocation>
        <location evidence="17">Nucleus</location>
    </subcellularLocation>
    <subcellularLocation>
        <location evidence="17">Nucleus speckle</location>
    </subcellularLocation>
    <subcellularLocation>
        <location evidence="17">Cytoplasm</location>
    </subcellularLocation>
</comment>
<feature type="transmembrane region" description="Helical" evidence="19">
    <location>
        <begin position="204"/>
        <end position="225"/>
    </location>
</feature>
<dbReference type="SUPFAM" id="SSF56104">
    <property type="entry name" value="SAICAR synthase-like"/>
    <property type="match status" value="1"/>
</dbReference>
<feature type="transmembrane region" description="Helical" evidence="19">
    <location>
        <begin position="439"/>
        <end position="458"/>
    </location>
</feature>
<keyword evidence="19" id="KW-0812">Transmembrane</keyword>
<reference evidence="21" key="1">
    <citation type="submission" date="2022-12" db="EMBL/GenBank/DDBJ databases">
        <title>Genome assemblies of Blomia tropicalis.</title>
        <authorList>
            <person name="Cui Y."/>
        </authorList>
    </citation>
    <scope>NUCLEOTIDE SEQUENCE</scope>
    <source>
        <tissue evidence="21">Adult mites</tissue>
    </source>
</reference>
<evidence type="ECO:0000256" key="3">
    <source>
        <dbReference type="ARBA" id="ARBA00022448"/>
    </source>
</evidence>
<keyword evidence="22" id="KW-1185">Reference proteome</keyword>
<dbReference type="InterPro" id="IPR008111">
    <property type="entry name" value="RNA-bd_8"/>
</dbReference>
<keyword evidence="17" id="KW-0509">mRNA transport</keyword>
<keyword evidence="10" id="KW-0810">Translation regulation</keyword>
<evidence type="ECO:0000313" key="21">
    <source>
        <dbReference type="EMBL" id="KAJ6217112.1"/>
    </source>
</evidence>
<keyword evidence="19" id="KW-1133">Transmembrane helix</keyword>
<dbReference type="EMBL" id="JAPWDV010000003">
    <property type="protein sequence ID" value="KAJ6217112.1"/>
    <property type="molecule type" value="Genomic_DNA"/>
</dbReference>
<evidence type="ECO:0000256" key="15">
    <source>
        <dbReference type="ARBA" id="ARBA00036525"/>
    </source>
</evidence>
<keyword evidence="6 18" id="KW-0808">Transferase</keyword>
<evidence type="ECO:0000256" key="12">
    <source>
        <dbReference type="ARBA" id="ARBA00023187"/>
    </source>
</evidence>
<dbReference type="InterPro" id="IPR036259">
    <property type="entry name" value="MFS_trans_sf"/>
</dbReference>
<dbReference type="InterPro" id="IPR033744">
    <property type="entry name" value="RRM_RBM8"/>
</dbReference>
<evidence type="ECO:0000256" key="8">
    <source>
        <dbReference type="ARBA" id="ARBA00022777"/>
    </source>
</evidence>
<keyword evidence="7" id="KW-0547">Nucleotide-binding</keyword>
<dbReference type="InterPro" id="IPR011701">
    <property type="entry name" value="MFS"/>
</dbReference>
<dbReference type="PRINTS" id="PR01738">
    <property type="entry name" value="RNABINDINGM8"/>
</dbReference>
<evidence type="ECO:0000256" key="5">
    <source>
        <dbReference type="ARBA" id="ARBA00022664"/>
    </source>
</evidence>
<dbReference type="GO" id="GO:0051028">
    <property type="term" value="P:mRNA transport"/>
    <property type="evidence" value="ECO:0007669"/>
    <property type="project" value="UniProtKB-KW"/>
</dbReference>
<evidence type="ECO:0000256" key="16">
    <source>
        <dbReference type="PROSITE-ProRule" id="PRU00176"/>
    </source>
</evidence>
<keyword evidence="3 17" id="KW-0813">Transport</keyword>
<evidence type="ECO:0000259" key="20">
    <source>
        <dbReference type="PROSITE" id="PS50102"/>
    </source>
</evidence>
<evidence type="ECO:0000256" key="1">
    <source>
        <dbReference type="ARBA" id="ARBA00007374"/>
    </source>
</evidence>
<protein>
    <recommendedName>
        <fullName evidence="17 18">Multifunctional fusion protein</fullName>
    </recommendedName>
    <domain>
        <recommendedName>
            <fullName evidence="18">Kinase</fullName>
            <ecNumber evidence="18">2.7.-.-</ecNumber>
        </recommendedName>
    </domain>
    <domain>
        <recommendedName>
            <fullName evidence="17">RNA-binding protein 8A</fullName>
        </recommendedName>
    </domain>
</protein>
<feature type="transmembrane region" description="Helical" evidence="19">
    <location>
        <begin position="69"/>
        <end position="89"/>
    </location>
</feature>
<dbReference type="GO" id="GO:0006397">
    <property type="term" value="P:mRNA processing"/>
    <property type="evidence" value="ECO:0007669"/>
    <property type="project" value="UniProtKB-KW"/>
</dbReference>
<evidence type="ECO:0000256" key="18">
    <source>
        <dbReference type="RuleBase" id="RU363090"/>
    </source>
</evidence>
<keyword evidence="12 17" id="KW-0508">mRNA splicing</keyword>
<dbReference type="InterPro" id="IPR005522">
    <property type="entry name" value="IPK"/>
</dbReference>
<comment type="similarity">
    <text evidence="1 18">Belongs to the inositol phosphokinase (IPK) family.</text>
</comment>
<feature type="transmembrane region" description="Helical" evidence="19">
    <location>
        <begin position="380"/>
        <end position="400"/>
    </location>
</feature>
<dbReference type="GO" id="GO:0051765">
    <property type="term" value="F:inositol tetrakisphosphate kinase activity"/>
    <property type="evidence" value="ECO:0007669"/>
    <property type="project" value="TreeGrafter"/>
</dbReference>
<dbReference type="Pfam" id="PF00076">
    <property type="entry name" value="RRM_1"/>
    <property type="match status" value="1"/>
</dbReference>
<dbReference type="Pfam" id="PF03770">
    <property type="entry name" value="IPK"/>
    <property type="match status" value="1"/>
</dbReference>
<dbReference type="GO" id="GO:0022857">
    <property type="term" value="F:transmembrane transporter activity"/>
    <property type="evidence" value="ECO:0007669"/>
    <property type="project" value="InterPro"/>
</dbReference>
<dbReference type="FunFam" id="3.30.70.330:FF:000525">
    <property type="entry name" value="RNA-binding protein 8A"/>
    <property type="match status" value="1"/>
</dbReference>
<dbReference type="GO" id="GO:0008440">
    <property type="term" value="F:inositol-1,4,5-trisphosphate 3-kinase activity"/>
    <property type="evidence" value="ECO:0007669"/>
    <property type="project" value="TreeGrafter"/>
</dbReference>
<dbReference type="SMART" id="SM00360">
    <property type="entry name" value="RRM"/>
    <property type="match status" value="1"/>
</dbReference>
<dbReference type="InterPro" id="IPR038286">
    <property type="entry name" value="IPK_sf"/>
</dbReference>
<evidence type="ECO:0000256" key="13">
    <source>
        <dbReference type="ARBA" id="ARBA00023242"/>
    </source>
</evidence>
<evidence type="ECO:0000256" key="19">
    <source>
        <dbReference type="SAM" id="Phobius"/>
    </source>
</evidence>
<feature type="transmembrane region" description="Helical" evidence="19">
    <location>
        <begin position="156"/>
        <end position="175"/>
    </location>
</feature>
<dbReference type="Proteomes" id="UP001142055">
    <property type="component" value="Chromosome 3"/>
</dbReference>